<name>A0A7W2LLX3_9PSED</name>
<dbReference type="Gene3D" id="3.40.50.10490">
    <property type="entry name" value="Glucose-6-phosphate isomerase like protein, domain 1"/>
    <property type="match status" value="1"/>
</dbReference>
<evidence type="ECO:0000313" key="2">
    <source>
        <dbReference type="EMBL" id="MBA6143252.1"/>
    </source>
</evidence>
<sequence>MTNRSFFEALEASFADLTPTGKRVAGYLLANAEKLPFETADSIAQKADTTGITVGRLLRSLGYQNLEEVKQAIRDGGDGDWRLGDRLGAFRQQRGVGDALDRSLAAEIASLESVYDLARGAAFQKMTTQLFHSDAVFVAGIQSTRGILSTFHSLLEYIRPNVFFVDGLSGTYADMLNSAFNHPYIVLADFRAYSSVTRKICEAADESGIPFALITDFHCPWARDFKADLFQLKLDVGQFWDSLAPLTALLNLTVSAVAERHGDALDKRLEKNRTLQKRFGQFE</sequence>
<dbReference type="InterPro" id="IPR000281">
    <property type="entry name" value="HTH_RpiR"/>
</dbReference>
<dbReference type="GO" id="GO:0003677">
    <property type="term" value="F:DNA binding"/>
    <property type="evidence" value="ECO:0007669"/>
    <property type="project" value="InterPro"/>
</dbReference>
<proteinExistence type="predicted"/>
<organism evidence="2 3">
    <name type="scientific">Pseudomonas juntendi</name>
    <dbReference type="NCBI Taxonomy" id="2666183"/>
    <lineage>
        <taxon>Bacteria</taxon>
        <taxon>Pseudomonadati</taxon>
        <taxon>Pseudomonadota</taxon>
        <taxon>Gammaproteobacteria</taxon>
        <taxon>Pseudomonadales</taxon>
        <taxon>Pseudomonadaceae</taxon>
        <taxon>Pseudomonas</taxon>
    </lineage>
</organism>
<accession>A0A7W2LLX3</accession>
<dbReference type="RefSeq" id="WP_172828416.1">
    <property type="nucleotide sequence ID" value="NZ_BQHP01000017.1"/>
</dbReference>
<reference evidence="2 3" key="1">
    <citation type="submission" date="2020-07" db="EMBL/GenBank/DDBJ databases">
        <title>Diversity of carbapenemase encoding genes among Pseudomonas putida group clinical isolates in a tertiary Brazilian hospital.</title>
        <authorList>
            <person name="Alberto-Lei F."/>
            <person name="Nodari C.S."/>
            <person name="Streling A.P."/>
            <person name="Paulino J.T."/>
            <person name="Bessa-Neto F.O."/>
            <person name="Cayo R."/>
            <person name="Gales A.C."/>
        </authorList>
    </citation>
    <scope>NUCLEOTIDE SEQUENCE [LARGE SCALE GENOMIC DNA]</scope>
    <source>
        <strain evidence="2 3">12273</strain>
    </source>
</reference>
<dbReference type="InterPro" id="IPR009057">
    <property type="entry name" value="Homeodomain-like_sf"/>
</dbReference>
<protein>
    <submittedName>
        <fullName evidence="2">MurR/RpiR family transcriptional regulator</fullName>
    </submittedName>
</protein>
<dbReference type="GO" id="GO:0003700">
    <property type="term" value="F:DNA-binding transcription factor activity"/>
    <property type="evidence" value="ECO:0007669"/>
    <property type="project" value="InterPro"/>
</dbReference>
<evidence type="ECO:0000313" key="3">
    <source>
        <dbReference type="Proteomes" id="UP000590738"/>
    </source>
</evidence>
<dbReference type="Proteomes" id="UP000590738">
    <property type="component" value="Unassembled WGS sequence"/>
</dbReference>
<dbReference type="PANTHER" id="PTHR30514:SF18">
    <property type="entry name" value="RPIR-FAMILY TRANSCRIPTIONAL REGULATOR"/>
    <property type="match status" value="1"/>
</dbReference>
<dbReference type="InterPro" id="IPR036388">
    <property type="entry name" value="WH-like_DNA-bd_sf"/>
</dbReference>
<comment type="caution">
    <text evidence="2">The sequence shown here is derived from an EMBL/GenBank/DDBJ whole genome shotgun (WGS) entry which is preliminary data.</text>
</comment>
<feature type="domain" description="HTH rpiR-type" evidence="1">
    <location>
        <begin position="4"/>
        <end position="80"/>
    </location>
</feature>
<dbReference type="SUPFAM" id="SSF46689">
    <property type="entry name" value="Homeodomain-like"/>
    <property type="match status" value="1"/>
</dbReference>
<dbReference type="GO" id="GO:0097367">
    <property type="term" value="F:carbohydrate derivative binding"/>
    <property type="evidence" value="ECO:0007669"/>
    <property type="project" value="InterPro"/>
</dbReference>
<dbReference type="PANTHER" id="PTHR30514">
    <property type="entry name" value="GLUCOKINASE"/>
    <property type="match status" value="1"/>
</dbReference>
<dbReference type="InterPro" id="IPR047640">
    <property type="entry name" value="RpiR-like"/>
</dbReference>
<gene>
    <name evidence="2" type="ORF">H4B97_12365</name>
</gene>
<dbReference type="Gene3D" id="1.10.10.10">
    <property type="entry name" value="Winged helix-like DNA-binding domain superfamily/Winged helix DNA-binding domain"/>
    <property type="match status" value="1"/>
</dbReference>
<dbReference type="EMBL" id="JACGCZ010000017">
    <property type="protein sequence ID" value="MBA6143252.1"/>
    <property type="molecule type" value="Genomic_DNA"/>
</dbReference>
<dbReference type="AlphaFoldDB" id="A0A7W2LLX3"/>
<dbReference type="PROSITE" id="PS51071">
    <property type="entry name" value="HTH_RPIR"/>
    <property type="match status" value="1"/>
</dbReference>
<evidence type="ECO:0000259" key="1">
    <source>
        <dbReference type="PROSITE" id="PS51071"/>
    </source>
</evidence>